<name>A0A2N5VEF9_9BASI</name>
<sequence length="119" mass="11672">MAPQLSPAPKLSPGARRLCLKRRRPQANGTPPPSGAGTSTPRVPARSGAVTAAPGHTPFCGFPASAVVALAPTPGHTPFCGFPALAAVAATPPPGHPPFCGYPALAAVAATATPEGPDP</sequence>
<dbReference type="Proteomes" id="UP000235392">
    <property type="component" value="Unassembled WGS sequence"/>
</dbReference>
<evidence type="ECO:0000313" key="2">
    <source>
        <dbReference type="EMBL" id="PLW48377.1"/>
    </source>
</evidence>
<dbReference type="AlphaFoldDB" id="A0A2N5VEF9"/>
<proteinExistence type="predicted"/>
<dbReference type="EMBL" id="PGCI01000024">
    <property type="protein sequence ID" value="PLW48377.1"/>
    <property type="molecule type" value="Genomic_DNA"/>
</dbReference>
<comment type="caution">
    <text evidence="2">The sequence shown here is derived from an EMBL/GenBank/DDBJ whole genome shotgun (WGS) entry which is preliminary data.</text>
</comment>
<protein>
    <submittedName>
        <fullName evidence="2">Uncharacterized protein</fullName>
    </submittedName>
</protein>
<evidence type="ECO:0000313" key="3">
    <source>
        <dbReference type="Proteomes" id="UP000235392"/>
    </source>
</evidence>
<gene>
    <name evidence="2" type="ORF">PCASD_02861</name>
</gene>
<reference evidence="2 3" key="1">
    <citation type="submission" date="2017-11" db="EMBL/GenBank/DDBJ databases">
        <title>De novo assembly and phasing of dikaryotic genomes from two isolates of Puccinia coronata f. sp. avenae, the causal agent of oat crown rust.</title>
        <authorList>
            <person name="Miller M.E."/>
            <person name="Zhang Y."/>
            <person name="Omidvar V."/>
            <person name="Sperschneider J."/>
            <person name="Schwessinger B."/>
            <person name="Raley C."/>
            <person name="Palmer J.M."/>
            <person name="Garnica D."/>
            <person name="Upadhyaya N."/>
            <person name="Rathjen J."/>
            <person name="Taylor J.M."/>
            <person name="Park R.F."/>
            <person name="Dodds P.N."/>
            <person name="Hirsch C.D."/>
            <person name="Kianian S.F."/>
            <person name="Figueroa M."/>
        </authorList>
    </citation>
    <scope>NUCLEOTIDE SEQUENCE [LARGE SCALE GENOMIC DNA]</scope>
    <source>
        <strain evidence="2">12SD80</strain>
    </source>
</reference>
<evidence type="ECO:0000256" key="1">
    <source>
        <dbReference type="SAM" id="MobiDB-lite"/>
    </source>
</evidence>
<feature type="region of interest" description="Disordered" evidence="1">
    <location>
        <begin position="1"/>
        <end position="54"/>
    </location>
</feature>
<accession>A0A2N5VEF9</accession>
<organism evidence="2 3">
    <name type="scientific">Puccinia coronata f. sp. avenae</name>
    <dbReference type="NCBI Taxonomy" id="200324"/>
    <lineage>
        <taxon>Eukaryota</taxon>
        <taxon>Fungi</taxon>
        <taxon>Dikarya</taxon>
        <taxon>Basidiomycota</taxon>
        <taxon>Pucciniomycotina</taxon>
        <taxon>Pucciniomycetes</taxon>
        <taxon>Pucciniales</taxon>
        <taxon>Pucciniaceae</taxon>
        <taxon>Puccinia</taxon>
    </lineage>
</organism>